<feature type="region of interest" description="Disordered" evidence="1">
    <location>
        <begin position="282"/>
        <end position="310"/>
    </location>
</feature>
<feature type="compositionally biased region" description="Basic residues" evidence="1">
    <location>
        <begin position="282"/>
        <end position="291"/>
    </location>
</feature>
<protein>
    <submittedName>
        <fullName evidence="3">Glycosyltransferase family 2 protein</fullName>
    </submittedName>
</protein>
<feature type="transmembrane region" description="Helical" evidence="2">
    <location>
        <begin position="740"/>
        <end position="759"/>
    </location>
</feature>
<keyword evidence="2" id="KW-0472">Membrane</keyword>
<dbReference type="Proteomes" id="UP000285376">
    <property type="component" value="Unassembled WGS sequence"/>
</dbReference>
<keyword evidence="2" id="KW-0812">Transmembrane</keyword>
<reference evidence="3 4" key="1">
    <citation type="submission" date="2018-08" db="EMBL/GenBank/DDBJ databases">
        <title>Whole genome sequence analysis of Dermacoccus abyssi bacteria isolated from Deep Mariana trench Micromonospora spp reveals genes involved in the environmental adaptation and production of secondary metabolites.</title>
        <authorList>
            <person name="Abdel-Mageed W.M."/>
            <person name="Lehri B."/>
            <person name="Nouioui I."/>
            <person name="Goodfellow I."/>
            <person name="Jaspars M."/>
            <person name="Karlyshev A."/>
        </authorList>
    </citation>
    <scope>NUCLEOTIDE SEQUENCE [LARGE SCALE GENOMIC DNA]</scope>
    <source>
        <strain evidence="3 4">MT1.1</strain>
    </source>
</reference>
<dbReference type="GO" id="GO:0016740">
    <property type="term" value="F:transferase activity"/>
    <property type="evidence" value="ECO:0007669"/>
    <property type="project" value="UniProtKB-KW"/>
</dbReference>
<feature type="region of interest" description="Disordered" evidence="1">
    <location>
        <begin position="411"/>
        <end position="433"/>
    </location>
</feature>
<evidence type="ECO:0000313" key="3">
    <source>
        <dbReference type="EMBL" id="RHW45348.1"/>
    </source>
</evidence>
<feature type="transmembrane region" description="Helical" evidence="2">
    <location>
        <begin position="572"/>
        <end position="589"/>
    </location>
</feature>
<dbReference type="InterPro" id="IPR050834">
    <property type="entry name" value="Glycosyltransf_2"/>
</dbReference>
<proteinExistence type="predicted"/>
<feature type="transmembrane region" description="Helical" evidence="2">
    <location>
        <begin position="714"/>
        <end position="733"/>
    </location>
</feature>
<dbReference type="PANTHER" id="PTHR43685:SF3">
    <property type="entry name" value="SLR2126 PROTEIN"/>
    <property type="match status" value="1"/>
</dbReference>
<dbReference type="RefSeq" id="WP_118913663.1">
    <property type="nucleotide sequence ID" value="NZ_CBCRVH010000007.1"/>
</dbReference>
<name>A0A417Z3T0_9MICO</name>
<feature type="transmembrane region" description="Helical" evidence="2">
    <location>
        <begin position="443"/>
        <end position="463"/>
    </location>
</feature>
<dbReference type="Gene3D" id="3.90.550.10">
    <property type="entry name" value="Spore Coat Polysaccharide Biosynthesis Protein SpsA, Chain A"/>
    <property type="match status" value="1"/>
</dbReference>
<dbReference type="PANTHER" id="PTHR43685">
    <property type="entry name" value="GLYCOSYLTRANSFERASE"/>
    <property type="match status" value="1"/>
</dbReference>
<feature type="transmembrane region" description="Helical" evidence="2">
    <location>
        <begin position="540"/>
        <end position="560"/>
    </location>
</feature>
<sequence length="1090" mass="114640">MTASARLGVHEPREGTPEHPFVTAVLVARDGHLPWLRATVDAFLDQSRQADRLVVVDGTPDQDMREVLAREFPELREVDLTVVKANHEEAFAGLVDRAVQAIPARGSDHVVALRDRRRARRRPTHPSDRYHWLWLLHEDSAPTPDSLKALMRSVGRSERIGIAGCKINELDRPSRLINIGIDVTRSGRHVARTVEGELDQGQHDGRRDVLAVSSAGMLVRQDVYLDLGGFDPAFDGDGDGLDLCWRAHLADHAVVVVPEATAHQDIDSAHLLRVMEGRGTRLTRRQRRSMTRRSGDPDRPAAHSGSTLRRHRQVALARTSTLRFPFALAWATISSALLGVVLLLLKRPRSAASEFGQASAGLGLGRIMGARRRFRGRASVSNAQLSSLFVPAEAGRAAAWDAAVAALTPGGSKPVHQPISTETGPQSEEAEEMRTRGGVLKRIVRHPGLWAVLVLFGMSLFIFRDALSDGALRGGHGLAGGELLPYFTSPGGVWHAWRDAWQGPGFGHAASSVPYLPFIAIGSWFVSLLPGVADSTATATAITWLFLAAPALAGWSAYLAGRAATKLAWPRALAALAWGSLAPLTTALLGGRLGPVIAHIVLPLALAGILRLGRSGATVAGTAATALSVTVLGAYTPILLPVLAIALLVVAVLGSSAAKIRALAVVVLVPLLLGHWSVEAFSDPSKFVGGPGVLTDGDGGAPLSALLFHPGGPGSTPLLLAVPVLFFGLWGALRGRGHELARWALVVLALVALAAALLAPRHSLGAPTGLHVWTGVPEQVAALSMLALALIGADRVHGSSEPGTRSATSRLGRLSVVTIALVMGGVIGLTAWNASAGKNGVQAMRNPAPAITVHEAESARAGMLLDLQPRSGAVTFTVRSREAGLPSVDPTQPAMQTPTSVTKAIAALVDSGAGERAQAAQTLRDAGIAFVAADRRAQESDTLFAALDSADGLVPMATDSTASLYRIDGAGGGRAARVVVRDGDERHIVPVRGPHARVSTTLPSGDAQRRLVVSAGNDFAREAEVTLDGRALEAVAGTQMPTYRVGADGGKLVIEPGTAWPAWRAAQLVLLGLVVFLAVPFGSARGRGRQ</sequence>
<keyword evidence="2" id="KW-1133">Transmembrane helix</keyword>
<dbReference type="Pfam" id="PF13641">
    <property type="entry name" value="Glyco_tranf_2_3"/>
    <property type="match status" value="1"/>
</dbReference>
<evidence type="ECO:0000256" key="1">
    <source>
        <dbReference type="SAM" id="MobiDB-lite"/>
    </source>
</evidence>
<feature type="transmembrane region" description="Helical" evidence="2">
    <location>
        <begin position="634"/>
        <end position="653"/>
    </location>
</feature>
<feature type="transmembrane region" description="Helical" evidence="2">
    <location>
        <begin position="515"/>
        <end position="533"/>
    </location>
</feature>
<keyword evidence="3" id="KW-0808">Transferase</keyword>
<accession>A0A417Z3T0</accession>
<feature type="transmembrane region" description="Helical" evidence="2">
    <location>
        <begin position="324"/>
        <end position="345"/>
    </location>
</feature>
<dbReference type="SUPFAM" id="SSF53448">
    <property type="entry name" value="Nucleotide-diphospho-sugar transferases"/>
    <property type="match status" value="1"/>
</dbReference>
<dbReference type="AlphaFoldDB" id="A0A417Z3T0"/>
<feature type="transmembrane region" description="Helical" evidence="2">
    <location>
        <begin position="1065"/>
        <end position="1084"/>
    </location>
</feature>
<comment type="caution">
    <text evidence="3">The sequence shown here is derived from an EMBL/GenBank/DDBJ whole genome shotgun (WGS) entry which is preliminary data.</text>
</comment>
<evidence type="ECO:0000256" key="2">
    <source>
        <dbReference type="SAM" id="Phobius"/>
    </source>
</evidence>
<evidence type="ECO:0000313" key="4">
    <source>
        <dbReference type="Proteomes" id="UP000285376"/>
    </source>
</evidence>
<organism evidence="3 4">
    <name type="scientific">Dermacoccus abyssi</name>
    <dbReference type="NCBI Taxonomy" id="322596"/>
    <lineage>
        <taxon>Bacteria</taxon>
        <taxon>Bacillati</taxon>
        <taxon>Actinomycetota</taxon>
        <taxon>Actinomycetes</taxon>
        <taxon>Micrococcales</taxon>
        <taxon>Dermacoccaceae</taxon>
        <taxon>Dermacoccus</taxon>
    </lineage>
</organism>
<gene>
    <name evidence="3" type="ORF">D1832_09555</name>
</gene>
<dbReference type="EMBL" id="QWLM01000010">
    <property type="protein sequence ID" value="RHW45348.1"/>
    <property type="molecule type" value="Genomic_DNA"/>
</dbReference>
<feature type="transmembrane region" description="Helical" evidence="2">
    <location>
        <begin position="814"/>
        <end position="832"/>
    </location>
</feature>
<dbReference type="InterPro" id="IPR029044">
    <property type="entry name" value="Nucleotide-diphossugar_trans"/>
</dbReference>
<feature type="transmembrane region" description="Helical" evidence="2">
    <location>
        <begin position="771"/>
        <end position="793"/>
    </location>
</feature>
<feature type="transmembrane region" description="Helical" evidence="2">
    <location>
        <begin position="660"/>
        <end position="678"/>
    </location>
</feature>